<evidence type="ECO:0000256" key="5">
    <source>
        <dbReference type="SAM" id="Phobius"/>
    </source>
</evidence>
<dbReference type="Pfam" id="PF10324">
    <property type="entry name" value="7TM_GPCR_Srw"/>
    <property type="match status" value="1"/>
</dbReference>
<dbReference type="PANTHER" id="PTHR46273:SF4">
    <property type="entry name" value="AT19640P"/>
    <property type="match status" value="1"/>
</dbReference>
<organism evidence="7 8">
    <name type="scientific">Dreissena polymorpha</name>
    <name type="common">Zebra mussel</name>
    <name type="synonym">Mytilus polymorpha</name>
    <dbReference type="NCBI Taxonomy" id="45954"/>
    <lineage>
        <taxon>Eukaryota</taxon>
        <taxon>Metazoa</taxon>
        <taxon>Spiralia</taxon>
        <taxon>Lophotrochozoa</taxon>
        <taxon>Mollusca</taxon>
        <taxon>Bivalvia</taxon>
        <taxon>Autobranchia</taxon>
        <taxon>Heteroconchia</taxon>
        <taxon>Euheterodonta</taxon>
        <taxon>Imparidentia</taxon>
        <taxon>Neoheterodontei</taxon>
        <taxon>Myida</taxon>
        <taxon>Dreissenoidea</taxon>
        <taxon>Dreissenidae</taxon>
        <taxon>Dreissena</taxon>
    </lineage>
</organism>
<dbReference type="SUPFAM" id="SSF81321">
    <property type="entry name" value="Family A G protein-coupled receptor-like"/>
    <property type="match status" value="1"/>
</dbReference>
<dbReference type="InterPro" id="IPR053219">
    <property type="entry name" value="GPCR_Dmsr-1"/>
</dbReference>
<gene>
    <name evidence="7" type="ORF">DPMN_130365</name>
</gene>
<reference evidence="7" key="2">
    <citation type="submission" date="2020-11" db="EMBL/GenBank/DDBJ databases">
        <authorList>
            <person name="McCartney M.A."/>
            <person name="Auch B."/>
            <person name="Kono T."/>
            <person name="Mallez S."/>
            <person name="Becker A."/>
            <person name="Gohl D.M."/>
            <person name="Silverstein K.A.T."/>
            <person name="Koren S."/>
            <person name="Bechman K.B."/>
            <person name="Herman A."/>
            <person name="Abrahante J.E."/>
            <person name="Garbe J."/>
        </authorList>
    </citation>
    <scope>NUCLEOTIDE SEQUENCE</scope>
    <source>
        <strain evidence="7">Duluth1</strain>
        <tissue evidence="7">Whole animal</tissue>
    </source>
</reference>
<keyword evidence="3 5" id="KW-1133">Transmembrane helix</keyword>
<comment type="caution">
    <text evidence="7">The sequence shown here is derived from an EMBL/GenBank/DDBJ whole genome shotgun (WGS) entry which is preliminary data.</text>
</comment>
<evidence type="ECO:0000256" key="3">
    <source>
        <dbReference type="ARBA" id="ARBA00022989"/>
    </source>
</evidence>
<feature type="transmembrane region" description="Helical" evidence="5">
    <location>
        <begin position="210"/>
        <end position="234"/>
    </location>
</feature>
<evidence type="ECO:0000256" key="4">
    <source>
        <dbReference type="ARBA" id="ARBA00023136"/>
    </source>
</evidence>
<dbReference type="Proteomes" id="UP000828390">
    <property type="component" value="Unassembled WGS sequence"/>
</dbReference>
<feature type="transmembrane region" description="Helical" evidence="5">
    <location>
        <begin position="104"/>
        <end position="133"/>
    </location>
</feature>
<evidence type="ECO:0000313" key="7">
    <source>
        <dbReference type="EMBL" id="KAH3828406.1"/>
    </source>
</evidence>
<sequence length="291" mass="33420">MNLSDFGLGALNLSTRSRLMMFNKTYADAHGYVSVCVCVFGIVTNLFNVSVLTRKHMGTPVNQILTWLAVSDLLTMVSYIPFALHFYCQLHNRVEQLHERNSHAWMSFLVFHINITSTTHTISIWMCVTLAIIRYIHITNPTKTNGFQLKRIQQTRIVIIIVYISSAVVLIPNDLSNELHETLQGNKTIYYLEDLKLGRPGTETTVLINVWMYAMIAKLVPCLLMSIFGGLLVYNIHVKIRHRQKVLQISGKSSIRLVRAFTHDKNVNSCDNVIYSNRTPTRYFNCLQRMH</sequence>
<feature type="transmembrane region" description="Helical" evidence="5">
    <location>
        <begin position="29"/>
        <end position="52"/>
    </location>
</feature>
<reference evidence="7" key="1">
    <citation type="journal article" date="2019" name="bioRxiv">
        <title>The Genome of the Zebra Mussel, Dreissena polymorpha: A Resource for Invasive Species Research.</title>
        <authorList>
            <person name="McCartney M.A."/>
            <person name="Auch B."/>
            <person name="Kono T."/>
            <person name="Mallez S."/>
            <person name="Zhang Y."/>
            <person name="Obille A."/>
            <person name="Becker A."/>
            <person name="Abrahante J.E."/>
            <person name="Garbe J."/>
            <person name="Badalamenti J.P."/>
            <person name="Herman A."/>
            <person name="Mangelson H."/>
            <person name="Liachko I."/>
            <person name="Sullivan S."/>
            <person name="Sone E.D."/>
            <person name="Koren S."/>
            <person name="Silverstein K.A.T."/>
            <person name="Beckman K.B."/>
            <person name="Gohl D.M."/>
        </authorList>
    </citation>
    <scope>NUCLEOTIDE SEQUENCE</scope>
    <source>
        <strain evidence="7">Duluth1</strain>
        <tissue evidence="7">Whole animal</tissue>
    </source>
</reference>
<name>A0A9D4H2V0_DREPO</name>
<dbReference type="InterPro" id="IPR019427">
    <property type="entry name" value="7TM_GPCR_serpentine_rcpt_Srw"/>
</dbReference>
<evidence type="ECO:0000313" key="8">
    <source>
        <dbReference type="Proteomes" id="UP000828390"/>
    </source>
</evidence>
<dbReference type="PROSITE" id="PS50262">
    <property type="entry name" value="G_PROTEIN_RECEP_F1_2"/>
    <property type="match status" value="1"/>
</dbReference>
<keyword evidence="4 5" id="KW-0472">Membrane</keyword>
<evidence type="ECO:0000256" key="1">
    <source>
        <dbReference type="ARBA" id="ARBA00004370"/>
    </source>
</evidence>
<accession>A0A9D4H2V0</accession>
<keyword evidence="8" id="KW-1185">Reference proteome</keyword>
<keyword evidence="2 5" id="KW-0812">Transmembrane</keyword>
<protein>
    <recommendedName>
        <fullName evidence="6">G-protein coupled receptors family 1 profile domain-containing protein</fullName>
    </recommendedName>
</protein>
<feature type="domain" description="G-protein coupled receptors family 1 profile" evidence="6">
    <location>
        <begin position="44"/>
        <end position="234"/>
    </location>
</feature>
<feature type="transmembrane region" description="Helical" evidence="5">
    <location>
        <begin position="64"/>
        <end position="84"/>
    </location>
</feature>
<feature type="transmembrane region" description="Helical" evidence="5">
    <location>
        <begin position="154"/>
        <end position="171"/>
    </location>
</feature>
<dbReference type="EMBL" id="JAIWYP010000005">
    <property type="protein sequence ID" value="KAH3828406.1"/>
    <property type="molecule type" value="Genomic_DNA"/>
</dbReference>
<dbReference type="Gene3D" id="1.20.1070.10">
    <property type="entry name" value="Rhodopsin 7-helix transmembrane proteins"/>
    <property type="match status" value="1"/>
</dbReference>
<evidence type="ECO:0000256" key="2">
    <source>
        <dbReference type="ARBA" id="ARBA00022692"/>
    </source>
</evidence>
<dbReference type="InterPro" id="IPR017452">
    <property type="entry name" value="GPCR_Rhodpsn_7TM"/>
</dbReference>
<dbReference type="GO" id="GO:0008528">
    <property type="term" value="F:G protein-coupled peptide receptor activity"/>
    <property type="evidence" value="ECO:0007669"/>
    <property type="project" value="InterPro"/>
</dbReference>
<dbReference type="OrthoDB" id="5864054at2759"/>
<dbReference type="AlphaFoldDB" id="A0A9D4H2V0"/>
<evidence type="ECO:0000259" key="6">
    <source>
        <dbReference type="PROSITE" id="PS50262"/>
    </source>
</evidence>
<dbReference type="CDD" id="cd14978">
    <property type="entry name" value="7tmA_FMRFamide_R-like"/>
    <property type="match status" value="1"/>
</dbReference>
<dbReference type="PANTHER" id="PTHR46273">
    <property type="entry name" value="MYOSUPPRESSIN RECEPTOR 1, ISOFORM B-RELATED"/>
    <property type="match status" value="1"/>
</dbReference>
<dbReference type="GO" id="GO:0005886">
    <property type="term" value="C:plasma membrane"/>
    <property type="evidence" value="ECO:0007669"/>
    <property type="project" value="TreeGrafter"/>
</dbReference>
<proteinExistence type="predicted"/>
<comment type="subcellular location">
    <subcellularLocation>
        <location evidence="1">Membrane</location>
    </subcellularLocation>
</comment>